<name>E4UAW2_OCEP5</name>
<dbReference type="KEGG" id="opr:Ocepr_2299"/>
<keyword evidence="1" id="KW-0614">Plasmid</keyword>
<geneLocation type="plasmid" evidence="1 2">
    <name>pOCEPR01</name>
</geneLocation>
<evidence type="ECO:0000313" key="2">
    <source>
        <dbReference type="Proteomes" id="UP000008722"/>
    </source>
</evidence>
<keyword evidence="2" id="KW-1185">Reference proteome</keyword>
<organism evidence="1 2">
    <name type="scientific">Oceanithermus profundus (strain DSM 14977 / NBRC 100410 / VKM B-2274 / 506)</name>
    <dbReference type="NCBI Taxonomy" id="670487"/>
    <lineage>
        <taxon>Bacteria</taxon>
        <taxon>Thermotogati</taxon>
        <taxon>Deinococcota</taxon>
        <taxon>Deinococci</taxon>
        <taxon>Thermales</taxon>
        <taxon>Thermaceae</taxon>
        <taxon>Oceanithermus</taxon>
    </lineage>
</organism>
<sequence length="78" mass="8796">MKRNERLYGDLSPRELLDEGAEPVLLVRPGEGQAPYRVPLYSGEDLDAAVARARSAVPDAEAIELQVYLRGRFHYVRL</sequence>
<dbReference type="RefSeq" id="WP_013449727.1">
    <property type="nucleotide sequence ID" value="NC_014753.1"/>
</dbReference>
<dbReference type="EMBL" id="CP002362">
    <property type="protein sequence ID" value="ADR37747.1"/>
    <property type="molecule type" value="Genomic_DNA"/>
</dbReference>
<evidence type="ECO:0000313" key="1">
    <source>
        <dbReference type="EMBL" id="ADR37747.1"/>
    </source>
</evidence>
<dbReference type="AlphaFoldDB" id="E4UAW2"/>
<protein>
    <submittedName>
        <fullName evidence="1">Uncharacterized protein</fullName>
    </submittedName>
</protein>
<dbReference type="Proteomes" id="UP000008722">
    <property type="component" value="Plasmid pOCEPR01"/>
</dbReference>
<proteinExistence type="predicted"/>
<accession>E4UAW2</accession>
<dbReference type="HOGENOM" id="CLU_2618523_0_0_0"/>
<reference evidence="1 2" key="2">
    <citation type="journal article" date="2011" name="Stand. Genomic Sci.">
        <title>Complete genome sequence of Oceanithermus profundus type strain (506).</title>
        <authorList>
            <person name="Pati A."/>
            <person name="Zhang X."/>
            <person name="Lapidus A."/>
            <person name="Nolan M."/>
            <person name="Lucas S."/>
            <person name="Del Rio T.G."/>
            <person name="Tice H."/>
            <person name="Cheng J.F."/>
            <person name="Tapia R."/>
            <person name="Han C."/>
            <person name="Goodwin L."/>
            <person name="Pitluck S."/>
            <person name="Liolios K."/>
            <person name="Pagani I."/>
            <person name="Ivanova N."/>
            <person name="Mavromatis K."/>
            <person name="Chen A."/>
            <person name="Palaniappan K."/>
            <person name="Hauser L."/>
            <person name="Jeffries C.D."/>
            <person name="Brambilla E.M."/>
            <person name="Rohl A."/>
            <person name="Mwirichia R."/>
            <person name="Rohde M."/>
            <person name="Tindall B.J."/>
            <person name="Sikorski J."/>
            <person name="Wirth R."/>
            <person name="Goker M."/>
            <person name="Woyke T."/>
            <person name="Detter J.C."/>
            <person name="Bristow J."/>
            <person name="Eisen J.A."/>
            <person name="Markowitz V."/>
            <person name="Hugenholtz P."/>
            <person name="Kyrpides N.C."/>
            <person name="Klenk H.P."/>
            <person name="Land M."/>
        </authorList>
    </citation>
    <scope>NUCLEOTIDE SEQUENCE [LARGE SCALE GENOMIC DNA]</scope>
    <source>
        <strain evidence="2">DSM 14977 / NBRC 100410 / VKM B-2274 / 506</strain>
        <plasmid evidence="2">Plasmid pOCEPR01</plasmid>
    </source>
</reference>
<reference evidence="2" key="1">
    <citation type="submission" date="2010-11" db="EMBL/GenBank/DDBJ databases">
        <title>The complete sequence of plasmid of Oceanithermus profundus DSM 14977.</title>
        <authorList>
            <consortium name="US DOE Joint Genome Institute (JGI-PGF)"/>
            <person name="Lucas S."/>
            <person name="Copeland A."/>
            <person name="Lapidus A."/>
            <person name="Bruce D."/>
            <person name="Goodwin L."/>
            <person name="Pitluck S."/>
            <person name="Kyrpides N."/>
            <person name="Mavromatis K."/>
            <person name="Pagani I."/>
            <person name="Ivanova N."/>
            <person name="Zhang X."/>
            <person name="Brettin T."/>
            <person name="Detter J.C."/>
            <person name="Tapia R."/>
            <person name="Han C."/>
            <person name="Land M."/>
            <person name="Hauser L."/>
            <person name="Markowitz V."/>
            <person name="Cheng J.-F."/>
            <person name="Hugenholtz P."/>
            <person name="Woyke T."/>
            <person name="Wu D."/>
            <person name="Tindall B."/>
            <person name="Faehnrich R."/>
            <person name="Brambilla E."/>
            <person name="Klenk H.-P."/>
            <person name="Eisen J.A."/>
        </authorList>
    </citation>
    <scope>NUCLEOTIDE SEQUENCE [LARGE SCALE GENOMIC DNA]</scope>
    <source>
        <strain evidence="2">DSM 14977 / NBRC 100410 / VKM B-2274 / 506</strain>
        <plasmid evidence="2">Plasmid pOCEPR01</plasmid>
    </source>
</reference>
<gene>
    <name evidence="1" type="ordered locus">Ocepr_2299</name>
</gene>